<keyword evidence="1" id="KW-0472">Membrane</keyword>
<dbReference type="EMBL" id="LK055044">
    <property type="protein sequence ID" value="CDR71605.1"/>
    <property type="molecule type" value="Genomic_DNA"/>
</dbReference>
<dbReference type="AlphaFoldDB" id="A0A061BL47"/>
<proteinExistence type="predicted"/>
<feature type="transmembrane region" description="Helical" evidence="1">
    <location>
        <begin position="33"/>
        <end position="54"/>
    </location>
</feature>
<dbReference type="VEuPathDB" id="PiroplasmaDB:BBBOND_0002590"/>
<protein>
    <submittedName>
        <fullName evidence="2">Uncharacterized protein</fullName>
    </submittedName>
</protein>
<dbReference type="RefSeq" id="XP_012770552.1">
    <property type="nucleotide sequence ID" value="XM_012915098.1"/>
</dbReference>
<sequence>MGATILSDGVILSVRGSSGLLLKGERLEGDSTLFTFTFLFTTVTLTLTCLLLAFTFDATWRRFAIVRLPAISALPHNWKTFIATVEIFSTFHTTPGTTITYFISSTSITTPSTRITWQVRLPSHLPLPLPSTCRHVNHLSNALTNCNTYHCRSQSPHPANISITQATHSPTATHTTAAPSPLTLQTYQSLKQRTHQLQHVPLPLPVPSTCKLINHSSSTHLLQHVPLPLPVPSTCEHVNHLSSTHQLQHYHCRSHSPQPANYQSPSNALTNYNMTYLTLTPVSPSPGHRHPRCPGYHTSA</sequence>
<name>A0A061BL47_BABBI</name>
<organism evidence="2">
    <name type="scientific">Babesia bigemina</name>
    <dbReference type="NCBI Taxonomy" id="5866"/>
    <lineage>
        <taxon>Eukaryota</taxon>
        <taxon>Sar</taxon>
        <taxon>Alveolata</taxon>
        <taxon>Apicomplexa</taxon>
        <taxon>Aconoidasida</taxon>
        <taxon>Piroplasmida</taxon>
        <taxon>Babesiidae</taxon>
        <taxon>Babesia</taxon>
    </lineage>
</organism>
<reference evidence="2" key="1">
    <citation type="journal article" date="2014" name="Nucleic Acids Res.">
        <title>The evolutionary dynamics of variant antigen genes in Babesia reveal a history of genomic innovation underlying host-parasite interaction.</title>
        <authorList>
            <person name="Jackson A.P."/>
            <person name="Otto T.D."/>
            <person name="Darby A."/>
            <person name="Ramaprasad A."/>
            <person name="Xia D."/>
            <person name="Echaide I.E."/>
            <person name="Farber M."/>
            <person name="Gahlot S."/>
            <person name="Gamble J."/>
            <person name="Gupta D."/>
            <person name="Gupta Y."/>
            <person name="Jackson L."/>
            <person name="Malandrin L."/>
            <person name="Malas T.B."/>
            <person name="Moussa E."/>
            <person name="Nair M."/>
            <person name="Reid AJ."/>
            <person name="Sanders M."/>
            <person name="Sharma J."/>
            <person name="Tracey A."/>
            <person name="Quail M.A."/>
            <person name="Weir W."/>
            <person name="Wastling J.M."/>
            <person name="Hall N."/>
            <person name="Willadsen P."/>
            <person name="Lingelbach K."/>
            <person name="Shiels B."/>
            <person name="Tait A."/>
            <person name="Berriman M."/>
            <person name="Allred D.R."/>
            <person name="Pain A."/>
        </authorList>
    </citation>
    <scope>NUCLEOTIDE SEQUENCE</scope>
    <source>
        <strain evidence="2">Bond</strain>
    </source>
</reference>
<dbReference type="KEGG" id="bbig:BBBOND_0002590"/>
<keyword evidence="1" id="KW-0812">Transmembrane</keyword>
<dbReference type="GeneID" id="24561828"/>
<accession>A0A061BL47</accession>
<evidence type="ECO:0000313" key="2">
    <source>
        <dbReference type="EMBL" id="CDR71605.1"/>
    </source>
</evidence>
<keyword evidence="1" id="KW-1133">Transmembrane helix</keyword>
<gene>
    <name evidence="2" type="ORF">BBBOND_0002590</name>
</gene>
<evidence type="ECO:0000256" key="1">
    <source>
        <dbReference type="SAM" id="Phobius"/>
    </source>
</evidence>
<reference evidence="2" key="2">
    <citation type="submission" date="2014-06" db="EMBL/GenBank/DDBJ databases">
        <authorList>
            <person name="Aslett M."/>
            <person name="De Silva Nishadi"/>
        </authorList>
    </citation>
    <scope>NUCLEOTIDE SEQUENCE</scope>
    <source>
        <strain evidence="2">Bond</strain>
    </source>
</reference>